<accession>A0ABS5YCI8</accession>
<protein>
    <submittedName>
        <fullName evidence="5">Ankyrin repeat domain-containing protein</fullName>
    </submittedName>
</protein>
<reference evidence="5 6" key="1">
    <citation type="journal article" date="2021" name="Genome Biol. Evol.">
        <title>The evolution of interdependence in a four-way mealybug symbiosis.</title>
        <authorList>
            <person name="Garber A.I."/>
            <person name="Kupper M."/>
            <person name="Laetsch D.R."/>
            <person name="Weldon S.R."/>
            <person name="Ladinsky M.S."/>
            <person name="Bjorkman P.J."/>
            <person name="McCutcheon J.P."/>
        </authorList>
    </citation>
    <scope>NUCLEOTIDE SEQUENCE [LARGE SCALE GENOMIC DNA]</scope>
    <source>
        <strain evidence="5">SOD</strain>
    </source>
</reference>
<dbReference type="PANTHER" id="PTHR24198:SF165">
    <property type="entry name" value="ANKYRIN REPEAT-CONTAINING PROTEIN-RELATED"/>
    <property type="match status" value="1"/>
</dbReference>
<evidence type="ECO:0000256" key="3">
    <source>
        <dbReference type="PROSITE-ProRule" id="PRU00023"/>
    </source>
</evidence>
<keyword evidence="2 3" id="KW-0040">ANK repeat</keyword>
<feature type="repeat" description="ANK" evidence="3">
    <location>
        <begin position="313"/>
        <end position="346"/>
    </location>
</feature>
<dbReference type="Proteomes" id="UP000811282">
    <property type="component" value="Unassembled WGS sequence"/>
</dbReference>
<evidence type="ECO:0000313" key="5">
    <source>
        <dbReference type="EMBL" id="MBT9432721.1"/>
    </source>
</evidence>
<dbReference type="SUPFAM" id="SSF48403">
    <property type="entry name" value="Ankyrin repeat"/>
    <property type="match status" value="1"/>
</dbReference>
<dbReference type="PROSITE" id="PS50297">
    <property type="entry name" value="ANK_REP_REGION"/>
    <property type="match status" value="3"/>
</dbReference>
<gene>
    <name evidence="5" type="ORF">JZM24_12375</name>
</gene>
<dbReference type="RefSeq" id="WP_215669834.1">
    <property type="nucleotide sequence ID" value="NZ_JAFJYC010000001.1"/>
</dbReference>
<evidence type="ECO:0000256" key="2">
    <source>
        <dbReference type="ARBA" id="ARBA00023043"/>
    </source>
</evidence>
<feature type="repeat" description="ANK" evidence="3">
    <location>
        <begin position="347"/>
        <end position="380"/>
    </location>
</feature>
<dbReference type="EMBL" id="JAFJYC010000001">
    <property type="protein sequence ID" value="MBT9432721.1"/>
    <property type="molecule type" value="Genomic_DNA"/>
</dbReference>
<name>A0ABS5YCI8_9GAMM</name>
<dbReference type="PANTHER" id="PTHR24198">
    <property type="entry name" value="ANKYRIN REPEAT AND PROTEIN KINASE DOMAIN-CONTAINING PROTEIN"/>
    <property type="match status" value="1"/>
</dbReference>
<evidence type="ECO:0000313" key="6">
    <source>
        <dbReference type="Proteomes" id="UP000811282"/>
    </source>
</evidence>
<keyword evidence="1" id="KW-0677">Repeat</keyword>
<feature type="repeat" description="ANK" evidence="3">
    <location>
        <begin position="109"/>
        <end position="141"/>
    </location>
</feature>
<feature type="region of interest" description="Disordered" evidence="4">
    <location>
        <begin position="1"/>
        <end position="26"/>
    </location>
</feature>
<dbReference type="InterPro" id="IPR002110">
    <property type="entry name" value="Ankyrin_rpt"/>
</dbReference>
<evidence type="ECO:0000256" key="4">
    <source>
        <dbReference type="SAM" id="MobiDB-lite"/>
    </source>
</evidence>
<evidence type="ECO:0000256" key="1">
    <source>
        <dbReference type="ARBA" id="ARBA00022737"/>
    </source>
</evidence>
<dbReference type="Pfam" id="PF12796">
    <property type="entry name" value="Ank_2"/>
    <property type="match status" value="3"/>
</dbReference>
<proteinExistence type="predicted"/>
<sequence length="435" mass="47538">MLTILPRPDEAQAPPARAAARKKRLSSKHPESVYFPGCKPLSERLNLTLPASQCRPVTASRCRPRPLGAAVASPARLPFSRAQAAKEGDVDCVDDCLRAGSAVDQPDENNYTPLQLAIKNGHLAVVERLLNHNASLSVVTADRNATVLHLAAHAGCPEVLTRLADVAKDYINQKDSCGWTPLMIATQWPDPTLCSTLLEVKGINVNLTNTYHQSALWLATAHGSKKVFDRLLQCQEVDVNLADIYDNTPLMEVVRNGTNYRLNQLLNNTRININRQDNQHKTALMLAIEKNKPRMFDSLLAADGQDTSLPGWSGETALHMAVKSGNLSYVQKLMAKSTDEINATDYEDNTPLHMAACAGYQAIVEQLLTAEGINVTLKNRDGEDAQRCAVSRGHINTTLVIDNYMIKHNISSIDDGEAGDEIAIDWRGATPAPLT</sequence>
<comment type="caution">
    <text evidence="5">The sequence shown here is derived from an EMBL/GenBank/DDBJ whole genome shotgun (WGS) entry which is preliminary data.</text>
</comment>
<dbReference type="SMART" id="SM00248">
    <property type="entry name" value="ANK"/>
    <property type="match status" value="9"/>
</dbReference>
<keyword evidence="6" id="KW-1185">Reference proteome</keyword>
<dbReference type="PROSITE" id="PS50088">
    <property type="entry name" value="ANK_REPEAT"/>
    <property type="match status" value="3"/>
</dbReference>
<organism evidence="5 6">
    <name type="scientific">Candidatus Sodalis endolongispinus</name>
    <dbReference type="NCBI Taxonomy" id="2812662"/>
    <lineage>
        <taxon>Bacteria</taxon>
        <taxon>Pseudomonadati</taxon>
        <taxon>Pseudomonadota</taxon>
        <taxon>Gammaproteobacteria</taxon>
        <taxon>Enterobacterales</taxon>
        <taxon>Bruguierivoracaceae</taxon>
        <taxon>Sodalis</taxon>
    </lineage>
</organism>
<dbReference type="Gene3D" id="1.25.40.20">
    <property type="entry name" value="Ankyrin repeat-containing domain"/>
    <property type="match status" value="3"/>
</dbReference>
<dbReference type="InterPro" id="IPR036770">
    <property type="entry name" value="Ankyrin_rpt-contain_sf"/>
</dbReference>